<feature type="compositionally biased region" description="Polar residues" evidence="2">
    <location>
        <begin position="1"/>
        <end position="14"/>
    </location>
</feature>
<name>A0A7S4AJZ7_9STRA</name>
<dbReference type="EMBL" id="HBIX01014182">
    <property type="protein sequence ID" value="CAE0717654.1"/>
    <property type="molecule type" value="Transcribed_RNA"/>
</dbReference>
<organism evidence="3">
    <name type="scientific">Pseudo-nitzschia australis</name>
    <dbReference type="NCBI Taxonomy" id="44445"/>
    <lineage>
        <taxon>Eukaryota</taxon>
        <taxon>Sar</taxon>
        <taxon>Stramenopiles</taxon>
        <taxon>Ochrophyta</taxon>
        <taxon>Bacillariophyta</taxon>
        <taxon>Bacillariophyceae</taxon>
        <taxon>Bacillariophycidae</taxon>
        <taxon>Bacillariales</taxon>
        <taxon>Bacillariaceae</taxon>
        <taxon>Pseudo-nitzschia</taxon>
    </lineage>
</organism>
<accession>A0A7S4AJZ7</accession>
<protein>
    <recommendedName>
        <fullName evidence="4">Pentacotripeptide-repeat region of PRORP domain-containing protein</fullName>
    </recommendedName>
</protein>
<evidence type="ECO:0000256" key="1">
    <source>
        <dbReference type="ARBA" id="ARBA00022737"/>
    </source>
</evidence>
<feature type="compositionally biased region" description="Low complexity" evidence="2">
    <location>
        <begin position="258"/>
        <end position="272"/>
    </location>
</feature>
<proteinExistence type="predicted"/>
<evidence type="ECO:0000256" key="2">
    <source>
        <dbReference type="SAM" id="MobiDB-lite"/>
    </source>
</evidence>
<dbReference type="InterPro" id="IPR051222">
    <property type="entry name" value="PPR/CCM1_RNA-binding"/>
</dbReference>
<feature type="compositionally biased region" description="Polar residues" evidence="2">
    <location>
        <begin position="96"/>
        <end position="114"/>
    </location>
</feature>
<evidence type="ECO:0008006" key="4">
    <source>
        <dbReference type="Google" id="ProtNLM"/>
    </source>
</evidence>
<feature type="region of interest" description="Disordered" evidence="2">
    <location>
        <begin position="1"/>
        <end position="35"/>
    </location>
</feature>
<feature type="region of interest" description="Disordered" evidence="2">
    <location>
        <begin position="74"/>
        <end position="143"/>
    </location>
</feature>
<keyword evidence="1" id="KW-0677">Repeat</keyword>
<dbReference type="InterPro" id="IPR011990">
    <property type="entry name" value="TPR-like_helical_dom_sf"/>
</dbReference>
<dbReference type="AlphaFoldDB" id="A0A7S4AJZ7"/>
<evidence type="ECO:0000313" key="3">
    <source>
        <dbReference type="EMBL" id="CAE0717654.1"/>
    </source>
</evidence>
<dbReference type="Gene3D" id="1.25.40.10">
    <property type="entry name" value="Tetratricopeptide repeat domain"/>
    <property type="match status" value="2"/>
</dbReference>
<gene>
    <name evidence="3" type="ORF">PAUS00366_LOCUS10406</name>
</gene>
<feature type="region of interest" description="Disordered" evidence="2">
    <location>
        <begin position="243"/>
        <end position="272"/>
    </location>
</feature>
<dbReference type="PANTHER" id="PTHR47942">
    <property type="entry name" value="TETRATRICOPEPTIDE REPEAT (TPR)-LIKE SUPERFAMILY PROTEIN-RELATED"/>
    <property type="match status" value="1"/>
</dbReference>
<reference evidence="3" key="1">
    <citation type="submission" date="2021-01" db="EMBL/GenBank/DDBJ databases">
        <authorList>
            <person name="Corre E."/>
            <person name="Pelletier E."/>
            <person name="Niang G."/>
            <person name="Scheremetjew M."/>
            <person name="Finn R."/>
            <person name="Kale V."/>
            <person name="Holt S."/>
            <person name="Cochrane G."/>
            <person name="Meng A."/>
            <person name="Brown T."/>
            <person name="Cohen L."/>
        </authorList>
    </citation>
    <scope>NUCLEOTIDE SEQUENCE</scope>
    <source>
        <strain evidence="3">10249 10 AB</strain>
    </source>
</reference>
<dbReference type="PANTHER" id="PTHR47942:SF63">
    <property type="entry name" value="PENTATRICOPEPTIDE REPEAT-CONTAINING PROTEIN"/>
    <property type="match status" value="1"/>
</dbReference>
<sequence length="829" mass="95603">MRSFRSAANRSLQVASHHRRRSLPSHCHQSTAGSTRKNFNGRIVFSRRLAVGGTCSIRDPSGVHLFRARIIPPRAHNREANTNAKPNGLSPPMMMRQNQKQQRTIFSFLPSSTDNKTDDDDTDGDGGKKTDISMPPRNTDDTNLLNQQHQENQVLRQNFNRVRNEVFELLESPAGSFPWSQLSPLLRDLCEYENTIHRAFELLDRASLEPTAKTRITHEMVDRVVRHWLKGYIVQQKSIDKPHSKSYYSRSSKRTTRNSKNNGNGDRDMNMNMNMNMHNNRKKKSNRMMTPSKVWDKIKNYQQIGIPLESTTYHKVMEGTGHAKLRLYNLPDGPRLAETILEEIMAQSKRKNLLVRPSAHAFTLAIQSWKHAAIYSPAAANREAPQRALALLNKLKSLYASGWGNEFMPNKSAYRRVMNLFAHTGDGDQVEALLEDMYTMYLDHDEQGHENTSFLMPTSPFFSLVLYAWSKSRDPDAAERAEAILDRMLEMERTNEIPNLVIESNFFNLAMVCWSKQRTMESATRAQAIFDRLVEYSKSDPTKVPVGATYLVLITTWSRFDPEKSEKLFLKWKEEHENGTCEMRIDSDLIRMLVSSWCRSEEPDATERSERLIQHSIREPGWKLSRGVFHIVINKLCHQKTLDGLERAEDLLRQMIAYHERNPGSDARPTHLSYLPIIRSWAEIGQIEKAEELLVEYFTQWRGSINATGDSNNVSSLDSSRSIGSEMDQRYDTQIFNCVLKGWRSKASTMPEAVVRAEDILLLTKSYGVKPNYASFRYVLDAWRNNSLKQGRPRADAVLALLDQEYNRRDTRNELYLKLRRKWKLLSVN</sequence>